<accession>A0A067MGM9</accession>
<name>A0A067MGM9_BOTB1</name>
<dbReference type="Proteomes" id="UP000027195">
    <property type="component" value="Unassembled WGS sequence"/>
</dbReference>
<gene>
    <name evidence="1" type="ORF">BOTBODRAFT_187719</name>
</gene>
<dbReference type="InParanoid" id="A0A067MGM9"/>
<sequence length="158" mass="17609">MELSDFLQKRGMRKNLAENVYSTGPPGSLSWFAAYSREYNPALYWPQRLNINSDTKHSRAHRLSIHNDTRREQTARHRNDLHAPLEHVHEIHVHAPCSPSCTRVRRAGSGGFSSDHDTMASSSDLEGCIGEDQKDVPHGRLFRAEEFGFGGVGATAAA</sequence>
<reference evidence="2" key="1">
    <citation type="journal article" date="2014" name="Proc. Natl. Acad. Sci. U.S.A.">
        <title>Extensive sampling of basidiomycete genomes demonstrates inadequacy of the white-rot/brown-rot paradigm for wood decay fungi.</title>
        <authorList>
            <person name="Riley R."/>
            <person name="Salamov A.A."/>
            <person name="Brown D.W."/>
            <person name="Nagy L.G."/>
            <person name="Floudas D."/>
            <person name="Held B.W."/>
            <person name="Levasseur A."/>
            <person name="Lombard V."/>
            <person name="Morin E."/>
            <person name="Otillar R."/>
            <person name="Lindquist E.A."/>
            <person name="Sun H."/>
            <person name="LaButti K.M."/>
            <person name="Schmutz J."/>
            <person name="Jabbour D."/>
            <person name="Luo H."/>
            <person name="Baker S.E."/>
            <person name="Pisabarro A.G."/>
            <person name="Walton J.D."/>
            <person name="Blanchette R.A."/>
            <person name="Henrissat B."/>
            <person name="Martin F."/>
            <person name="Cullen D."/>
            <person name="Hibbett D.S."/>
            <person name="Grigoriev I.V."/>
        </authorList>
    </citation>
    <scope>NUCLEOTIDE SEQUENCE [LARGE SCALE GENOMIC DNA]</scope>
    <source>
        <strain evidence="2">FD-172 SS1</strain>
    </source>
</reference>
<dbReference type="HOGENOM" id="CLU_1669101_0_0_1"/>
<organism evidence="1 2">
    <name type="scientific">Botryobasidium botryosum (strain FD-172 SS1)</name>
    <dbReference type="NCBI Taxonomy" id="930990"/>
    <lineage>
        <taxon>Eukaryota</taxon>
        <taxon>Fungi</taxon>
        <taxon>Dikarya</taxon>
        <taxon>Basidiomycota</taxon>
        <taxon>Agaricomycotina</taxon>
        <taxon>Agaricomycetes</taxon>
        <taxon>Cantharellales</taxon>
        <taxon>Botryobasidiaceae</taxon>
        <taxon>Botryobasidium</taxon>
    </lineage>
</organism>
<dbReference type="AlphaFoldDB" id="A0A067MGM9"/>
<proteinExistence type="predicted"/>
<dbReference type="EMBL" id="KL198036">
    <property type="protein sequence ID" value="KDQ14684.1"/>
    <property type="molecule type" value="Genomic_DNA"/>
</dbReference>
<evidence type="ECO:0000313" key="2">
    <source>
        <dbReference type="Proteomes" id="UP000027195"/>
    </source>
</evidence>
<protein>
    <submittedName>
        <fullName evidence="1">Uncharacterized protein</fullName>
    </submittedName>
</protein>
<evidence type="ECO:0000313" key="1">
    <source>
        <dbReference type="EMBL" id="KDQ14684.1"/>
    </source>
</evidence>
<keyword evidence="2" id="KW-1185">Reference proteome</keyword>